<protein>
    <submittedName>
        <fullName evidence="2">Uncharacterized protein</fullName>
    </submittedName>
</protein>
<evidence type="ECO:0000313" key="2">
    <source>
        <dbReference type="EMBL" id="NPU64103.1"/>
    </source>
</evidence>
<dbReference type="EMBL" id="JABFDN010000001">
    <property type="protein sequence ID" value="NPU64103.1"/>
    <property type="molecule type" value="Genomic_DNA"/>
</dbReference>
<reference evidence="2" key="1">
    <citation type="submission" date="2020-05" db="EMBL/GenBank/DDBJ databases">
        <title>Nod-independent and nitrogen-fixing Bradyrhizobium aeschynomene sp. nov. isolated from nodules of Aeschynomene indica.</title>
        <authorList>
            <person name="Zhang Z."/>
        </authorList>
    </citation>
    <scope>NUCLEOTIDE SEQUENCE</scope>
    <source>
        <strain evidence="2">83012</strain>
    </source>
</reference>
<dbReference type="Proteomes" id="UP000886476">
    <property type="component" value="Unassembled WGS sequence"/>
</dbReference>
<comment type="caution">
    <text evidence="2">The sequence shown here is derived from an EMBL/GenBank/DDBJ whole genome shotgun (WGS) entry which is preliminary data.</text>
</comment>
<organism evidence="2 3">
    <name type="scientific">Bradyrhizobium aeschynomenes</name>
    <dbReference type="NCBI Taxonomy" id="2734909"/>
    <lineage>
        <taxon>Bacteria</taxon>
        <taxon>Pseudomonadati</taxon>
        <taxon>Pseudomonadota</taxon>
        <taxon>Alphaproteobacteria</taxon>
        <taxon>Hyphomicrobiales</taxon>
        <taxon>Nitrobacteraceae</taxon>
        <taxon>Bradyrhizobium</taxon>
    </lineage>
</organism>
<evidence type="ECO:0000256" key="1">
    <source>
        <dbReference type="SAM" id="MobiDB-lite"/>
    </source>
</evidence>
<gene>
    <name evidence="2" type="ORF">HL667_03755</name>
</gene>
<keyword evidence="3" id="KW-1185">Reference proteome</keyword>
<name>A0ABX2C7V9_9BRAD</name>
<sequence>MTSVFRGRGRIALALALVGLVISACVMTAVLARPTPVPPGVLGAEWECGQIFWVTSCTRIAPVTPASRQHQEPHGAAADQRSA</sequence>
<evidence type="ECO:0000313" key="3">
    <source>
        <dbReference type="Proteomes" id="UP000886476"/>
    </source>
</evidence>
<proteinExistence type="predicted"/>
<dbReference type="PROSITE" id="PS51257">
    <property type="entry name" value="PROKAR_LIPOPROTEIN"/>
    <property type="match status" value="1"/>
</dbReference>
<accession>A0ABX2C7V9</accession>
<feature type="region of interest" description="Disordered" evidence="1">
    <location>
        <begin position="64"/>
        <end position="83"/>
    </location>
</feature>
<dbReference type="RefSeq" id="WP_172109086.1">
    <property type="nucleotide sequence ID" value="NZ_JABFDM010000015.1"/>
</dbReference>